<dbReference type="AlphaFoldDB" id="A0A0K1JGD1"/>
<dbReference type="OrthoDB" id="118142at2"/>
<name>A0A0K1JGD1_9MICO</name>
<dbReference type="RefSeq" id="WP_052590828.1">
    <property type="nucleotide sequence ID" value="NZ_CP011112.1"/>
</dbReference>
<accession>A0A0K1JGD1</accession>
<sequence>MSERTDKIDDALTDILGLHGGWVLSVEVYRAEDGRSVPVVLRPESTPAHIDLGLARLAEIACDDYAQRLMSDEP</sequence>
<keyword evidence="2" id="KW-1185">Reference proteome</keyword>
<proteinExistence type="predicted"/>
<dbReference type="Proteomes" id="UP000066480">
    <property type="component" value="Chromosome"/>
</dbReference>
<protein>
    <submittedName>
        <fullName evidence="1">Uncharacterized protein</fullName>
    </submittedName>
</protein>
<organism evidence="1 2">
    <name type="scientific">Luteipulveratus mongoliensis</name>
    <dbReference type="NCBI Taxonomy" id="571913"/>
    <lineage>
        <taxon>Bacteria</taxon>
        <taxon>Bacillati</taxon>
        <taxon>Actinomycetota</taxon>
        <taxon>Actinomycetes</taxon>
        <taxon>Micrococcales</taxon>
        <taxon>Dermacoccaceae</taxon>
        <taxon>Luteipulveratus</taxon>
    </lineage>
</organism>
<reference evidence="1 2" key="1">
    <citation type="submission" date="2015-03" db="EMBL/GenBank/DDBJ databases">
        <title>Luteipulveratus halotolerans sp. nov., a novel actinobacterium (Dermacoccaceae) from Sarawak, Malaysia.</title>
        <authorList>
            <person name="Juboi H."/>
            <person name="Basik A."/>
            <person name="Shamsul S.S."/>
            <person name="Arnold P."/>
            <person name="Schmitt E.K."/>
            <person name="Sanglier J.-J."/>
            <person name="Yeo T."/>
        </authorList>
    </citation>
    <scope>NUCLEOTIDE SEQUENCE [LARGE SCALE GENOMIC DNA]</scope>
    <source>
        <strain evidence="1 2">MN07-A0370</strain>
    </source>
</reference>
<evidence type="ECO:0000313" key="2">
    <source>
        <dbReference type="Proteomes" id="UP000066480"/>
    </source>
</evidence>
<gene>
    <name evidence="1" type="ORF">VV02_07675</name>
</gene>
<dbReference type="KEGG" id="lmoi:VV02_07675"/>
<evidence type="ECO:0000313" key="1">
    <source>
        <dbReference type="EMBL" id="AKU15759.1"/>
    </source>
</evidence>
<dbReference type="STRING" id="571913.VV02_07675"/>
<dbReference type="EMBL" id="CP011112">
    <property type="protein sequence ID" value="AKU15759.1"/>
    <property type="molecule type" value="Genomic_DNA"/>
</dbReference>